<organism evidence="1 2">
    <name type="scientific">Ammoniphilus resinae</name>
    <dbReference type="NCBI Taxonomy" id="861532"/>
    <lineage>
        <taxon>Bacteria</taxon>
        <taxon>Bacillati</taxon>
        <taxon>Bacillota</taxon>
        <taxon>Bacilli</taxon>
        <taxon>Bacillales</taxon>
        <taxon>Paenibacillaceae</taxon>
        <taxon>Aneurinibacillus group</taxon>
        <taxon>Ammoniphilus</taxon>
    </lineage>
</organism>
<dbReference type="EMBL" id="JAGGKT010000021">
    <property type="protein sequence ID" value="MBP1934447.1"/>
    <property type="molecule type" value="Genomic_DNA"/>
</dbReference>
<evidence type="ECO:0000313" key="2">
    <source>
        <dbReference type="Proteomes" id="UP001519343"/>
    </source>
</evidence>
<name>A0ABS4GWP1_9BACL</name>
<sequence>MGIRGPKCFTATHTPSAIIGTIDVNNPFVTVFEDTTMNHNKILFTVRNLSITETFTVTIHTDSDDPDPIIVPPNPDEPAALDSNETSVQVENARLITISSTHNTDDQPNFQFSVTKTFCICCQGRQCSIDTHTFNNTIGVPAGSSRTVFQDLTTNHNKTIVRLSITQVEGAVLSNAGITATFRTDLVTENRTIFNFQPLIIQWEDLREITLTPLADPGGSFNVAVEYQKTFCICCP</sequence>
<proteinExistence type="predicted"/>
<gene>
    <name evidence="1" type="ORF">J2Z37_004467</name>
</gene>
<evidence type="ECO:0000313" key="1">
    <source>
        <dbReference type="EMBL" id="MBP1934447.1"/>
    </source>
</evidence>
<comment type="caution">
    <text evidence="1">The sequence shown here is derived from an EMBL/GenBank/DDBJ whole genome shotgun (WGS) entry which is preliminary data.</text>
</comment>
<protein>
    <submittedName>
        <fullName evidence="1">Uncharacterized protein</fullName>
    </submittedName>
</protein>
<keyword evidence="2" id="KW-1185">Reference proteome</keyword>
<reference evidence="1 2" key="1">
    <citation type="submission" date="2021-03" db="EMBL/GenBank/DDBJ databases">
        <title>Genomic Encyclopedia of Type Strains, Phase IV (KMG-IV): sequencing the most valuable type-strain genomes for metagenomic binning, comparative biology and taxonomic classification.</title>
        <authorList>
            <person name="Goeker M."/>
        </authorList>
    </citation>
    <scope>NUCLEOTIDE SEQUENCE [LARGE SCALE GENOMIC DNA]</scope>
    <source>
        <strain evidence="1 2">DSM 24738</strain>
    </source>
</reference>
<accession>A0ABS4GWP1</accession>
<dbReference type="Proteomes" id="UP001519343">
    <property type="component" value="Unassembled WGS sequence"/>
</dbReference>